<dbReference type="InterPro" id="IPR036397">
    <property type="entry name" value="RNaseH_sf"/>
</dbReference>
<sequence>MHVSLQGVQGSIPGVVAPGFLHLEIVLEDAVSRRVSSRISRPLVFVRGSMNTAEAYCNILDNEMLPTLWRFYGMDPCYFQDDHARCHVSRAVVRRQQCSPIGLARPEPRPQPYRTSLVELNHRALLKSRKFASLRRPAAGTLAAPGRPQQAPAVSRALPTSHVPGVNFCECLPSANSGACHASQTPYPPENFASPPPPVPYQPSPLSSSEIPPTSHCAKMSSDCRVVMPGPVSTVCIYLNGRAESGQRGAAVAERLDCSPTTKENQVHCPAGSLPNSHTRESCWTMRLVRWVSLGISLAHDERTGDEQLDSSLPGAKQIQRTAGVKAGLRSVSRLPHMVTQRMRTGQGLPGVWREARRRPAIRHATKSPAVVVGRICRSLEVPPEFTPPWRVQERGGEKRSSSILFQGRFILSIAPRRVFDMVSLLKTVVGVEPGLHYDNEPSVQIGLHRVLAVKQRGRRMGEGVRSPCSRLLARHDEAPPCRNEGGGAKPPIRPRHRVDKNIVFRKEEGKEEMSCSWSVKKLLPGIPASLLLPLHPSTPSQCASLRIVYQLRESLEVQRPGGGVEDAFRLSNQEGRIGSLSWHAVARFDSWRGSSRIFACGNRAGGCPWSAGFLGNLPFPPPFHSGTDPYSPRFTLIFSQDTDAQCRPNPFTHSLTYINLRYLLDLHETYSCPVAPKSSPIRNRMIRVPNKDPDFEPPISAVRNELHLDLPSCSELERCNSFVSILDPISDRILNPDGATGHYSAKCQTRSTAFGIITWANWLRFPTETLPDFRMWESCQTTPLVGVFSRTRCREPLEVLCRWVKALSSGAVDGDLHRRLCRKESRVQGCGSPGTGEPLWVYVARFISPEVRVVLAFTMARRACRPLHQTCLHPPQDKGTKEERITSPRAAAGALYPAQLITGRRDETMSGRRFHSNEIRHRRYAQGSELECSVLIVLSVLMGLYVVTSSVYWRKAFTVAGSYLDKTAHRSGVAGEREIKGCARSRRLWPARYGCRTAFGLSVLDRTTELARPDICRILYTPQDRTTKLARPDICRILYTPQDRTTKLARPDICRILYTPQDRTTELARPDICGYCSEVQCRLLSWLRSFVGLSSNEAPAPPPSPCYRGAGTSTATQAAELTSLSARDDMTPGAVSGPIRRAGGAGTSTATQAAELTSLSARDDMTPGAVSGPIRRAGGAGTSTATQAAELTSLPARDDMTPGAVSGPIRRAGGAGTSTATQAAELTSLSARDDMTPGAVSGPIRRAGGAGTSTATQAAELTSLPARYDMTPEAVSGPIRRAGGAGTSTATQAAELTSLPARYDMTPEAVSGPIRRAGGAGTSTATQAAKLTSLSARDDMAPGAVSGPIRRAGGAGTTATQAAELTSLPARDDMAPGL</sequence>
<gene>
    <name evidence="2" type="ORF">PR048_003891</name>
</gene>
<feature type="region of interest" description="Disordered" evidence="1">
    <location>
        <begin position="182"/>
        <end position="213"/>
    </location>
</feature>
<feature type="region of interest" description="Disordered" evidence="1">
    <location>
        <begin position="1348"/>
        <end position="1379"/>
    </location>
</feature>
<accession>A0ABQ9IP91</accession>
<proteinExistence type="predicted"/>
<evidence type="ECO:0000313" key="2">
    <source>
        <dbReference type="EMBL" id="KAJ8898531.1"/>
    </source>
</evidence>
<evidence type="ECO:0000256" key="1">
    <source>
        <dbReference type="SAM" id="MobiDB-lite"/>
    </source>
</evidence>
<evidence type="ECO:0000313" key="3">
    <source>
        <dbReference type="Proteomes" id="UP001159363"/>
    </source>
</evidence>
<keyword evidence="3" id="KW-1185">Reference proteome</keyword>
<feature type="compositionally biased region" description="Pro residues" evidence="1">
    <location>
        <begin position="186"/>
        <end position="203"/>
    </location>
</feature>
<feature type="region of interest" description="Disordered" evidence="1">
    <location>
        <begin position="477"/>
        <end position="499"/>
    </location>
</feature>
<dbReference type="EMBL" id="JARBHB010000001">
    <property type="protein sequence ID" value="KAJ8898531.1"/>
    <property type="molecule type" value="Genomic_DNA"/>
</dbReference>
<comment type="caution">
    <text evidence="2">The sequence shown here is derived from an EMBL/GenBank/DDBJ whole genome shotgun (WGS) entry which is preliminary data.</text>
</comment>
<dbReference type="Proteomes" id="UP001159363">
    <property type="component" value="Chromosome 1"/>
</dbReference>
<reference evidence="2 3" key="1">
    <citation type="submission" date="2023-02" db="EMBL/GenBank/DDBJ databases">
        <title>LHISI_Scaffold_Assembly.</title>
        <authorList>
            <person name="Stuart O.P."/>
            <person name="Cleave R."/>
            <person name="Magrath M.J.L."/>
            <person name="Mikheyev A.S."/>
        </authorList>
    </citation>
    <scope>NUCLEOTIDE SEQUENCE [LARGE SCALE GENOMIC DNA]</scope>
    <source>
        <strain evidence="2">Daus_M_001</strain>
        <tissue evidence="2">Leg muscle</tissue>
    </source>
</reference>
<organism evidence="2 3">
    <name type="scientific">Dryococelus australis</name>
    <dbReference type="NCBI Taxonomy" id="614101"/>
    <lineage>
        <taxon>Eukaryota</taxon>
        <taxon>Metazoa</taxon>
        <taxon>Ecdysozoa</taxon>
        <taxon>Arthropoda</taxon>
        <taxon>Hexapoda</taxon>
        <taxon>Insecta</taxon>
        <taxon>Pterygota</taxon>
        <taxon>Neoptera</taxon>
        <taxon>Polyneoptera</taxon>
        <taxon>Phasmatodea</taxon>
        <taxon>Verophasmatodea</taxon>
        <taxon>Anareolatae</taxon>
        <taxon>Phasmatidae</taxon>
        <taxon>Eurycanthinae</taxon>
        <taxon>Dryococelus</taxon>
    </lineage>
</organism>
<name>A0ABQ9IP91_9NEOP</name>
<dbReference type="Gene3D" id="3.30.420.10">
    <property type="entry name" value="Ribonuclease H-like superfamily/Ribonuclease H"/>
    <property type="match status" value="1"/>
</dbReference>
<protein>
    <submittedName>
        <fullName evidence="2">Uncharacterized protein</fullName>
    </submittedName>
</protein>
<feature type="region of interest" description="Disordered" evidence="1">
    <location>
        <begin position="1126"/>
        <end position="1152"/>
    </location>
</feature>